<proteinExistence type="predicted"/>
<reference evidence="1 2" key="1">
    <citation type="journal article" date="2011" name="Stand. Genomic Sci.">
        <title>Complete genome sequence of the gliding, heparinolytic Pedobacter saltans type strain (113).</title>
        <authorList>
            <person name="Liolios K."/>
            <person name="Sikorski J."/>
            <person name="Lu M."/>
            <person name="Nolan M."/>
            <person name="Lapidus A."/>
            <person name="Lucas S."/>
            <person name="Hammon N."/>
            <person name="Deshpande S."/>
            <person name="Cheng J.F."/>
            <person name="Tapia R."/>
            <person name="Han C."/>
            <person name="Goodwin L."/>
            <person name="Pitluck S."/>
            <person name="Huntemann M."/>
            <person name="Ivanova N."/>
            <person name="Pagani I."/>
            <person name="Mavromatis K."/>
            <person name="Ovchinikova G."/>
            <person name="Pati A."/>
            <person name="Chen A."/>
            <person name="Palaniappan K."/>
            <person name="Land M."/>
            <person name="Hauser L."/>
            <person name="Brambilla E.M."/>
            <person name="Kotsyurbenko O."/>
            <person name="Rohde M."/>
            <person name="Tindall B.J."/>
            <person name="Abt B."/>
            <person name="Goker M."/>
            <person name="Detter J.C."/>
            <person name="Woyke T."/>
            <person name="Bristow J."/>
            <person name="Eisen J.A."/>
            <person name="Markowitz V."/>
            <person name="Hugenholtz P."/>
            <person name="Klenk H.P."/>
            <person name="Kyrpides N.C."/>
        </authorList>
    </citation>
    <scope>NUCLEOTIDE SEQUENCE [LARGE SCALE GENOMIC DNA]</scope>
    <source>
        <strain evidence="2">ATCC 51119 / DSM 12145 / JCM 21818 / LMG 10337 / NBRC 100064 / NCIMB 13643</strain>
    </source>
</reference>
<dbReference type="InterPro" id="IPR051200">
    <property type="entry name" value="Host-pathogen_enzymatic-act"/>
</dbReference>
<keyword evidence="2" id="KW-1185">Reference proteome</keyword>
<dbReference type="EMBL" id="CP002545">
    <property type="protein sequence ID" value="ADY52020.1"/>
    <property type="molecule type" value="Genomic_DNA"/>
</dbReference>
<dbReference type="Proteomes" id="UP000000310">
    <property type="component" value="Chromosome"/>
</dbReference>
<dbReference type="PROSITE" id="PS51257">
    <property type="entry name" value="PROKAR_LIPOPROTEIN"/>
    <property type="match status" value="1"/>
</dbReference>
<dbReference type="Gene3D" id="2.130.10.10">
    <property type="entry name" value="YVTN repeat-like/Quinoprotein amine dehydrogenase"/>
    <property type="match status" value="1"/>
</dbReference>
<dbReference type="HOGENOM" id="CLU_035696_1_0_10"/>
<dbReference type="Pfam" id="PF16819">
    <property type="entry name" value="DUF5074"/>
    <property type="match status" value="1"/>
</dbReference>
<name>F0S575_PSESL</name>
<dbReference type="PANTHER" id="PTHR47197:SF3">
    <property type="entry name" value="DIHYDRO-HEME D1 DEHYDROGENASE"/>
    <property type="match status" value="1"/>
</dbReference>
<dbReference type="InterPro" id="IPR011044">
    <property type="entry name" value="Quino_amine_DH_bsu"/>
</dbReference>
<organism evidence="1 2">
    <name type="scientific">Pseudopedobacter saltans (strain ATCC 51119 / DSM 12145 / JCM 21818 / CCUG 39354 / LMG 10337 / NBRC 100064 / NCIMB 13643)</name>
    <name type="common">Pedobacter saltans</name>
    <dbReference type="NCBI Taxonomy" id="762903"/>
    <lineage>
        <taxon>Bacteria</taxon>
        <taxon>Pseudomonadati</taxon>
        <taxon>Bacteroidota</taxon>
        <taxon>Sphingobacteriia</taxon>
        <taxon>Sphingobacteriales</taxon>
        <taxon>Sphingobacteriaceae</taxon>
        <taxon>Pseudopedobacter</taxon>
    </lineage>
</organism>
<evidence type="ECO:0000313" key="1">
    <source>
        <dbReference type="EMBL" id="ADY52020.1"/>
    </source>
</evidence>
<evidence type="ECO:0000313" key="2">
    <source>
        <dbReference type="Proteomes" id="UP000000310"/>
    </source>
</evidence>
<dbReference type="SUPFAM" id="SSF50969">
    <property type="entry name" value="YVTN repeat-like/Quinoprotein amine dehydrogenase"/>
    <property type="match status" value="1"/>
</dbReference>
<evidence type="ECO:0008006" key="3">
    <source>
        <dbReference type="Google" id="ProtNLM"/>
    </source>
</evidence>
<protein>
    <recommendedName>
        <fullName evidence="3">Lipoprotein</fullName>
    </recommendedName>
</protein>
<dbReference type="eggNOG" id="COG3391">
    <property type="taxonomic scope" value="Bacteria"/>
</dbReference>
<dbReference type="PANTHER" id="PTHR47197">
    <property type="entry name" value="PROTEIN NIRF"/>
    <property type="match status" value="1"/>
</dbReference>
<dbReference type="KEGG" id="psn:Pedsa_1458"/>
<dbReference type="InterPro" id="IPR031815">
    <property type="entry name" value="DUF5074"/>
</dbReference>
<sequence length="368" mass="40360">MTTNNLKKGLLALSLGLFFFSSCKKDKSPAFEQLKGIYVLNEGRVDYENASISYYNLETKEVTPDYFKSVNGRALGETANDLKQYGSKIYCVVSGVQGKKKSFVEVLDAATGRSIKTISFNGDTEGYLPRYIAFDKGKAYVSRYDGKISRIDTASLSIDANLQLMNGGDIAEGIEELTVANGKLYVTGSDHFLFPQRSLSDKVVVIDLPTFKVIKEIPVNLNPTRITTLDNGDLLVTCSGNYWDIPAKLDRLSSATDKVTASYDLDATVVATKGQSYAMVTGTDWTINLYTFNTSTGSLGTPFITDATPITSLYGANVNSLDQSVALTDAIDYKNNGQVYVFDKFGKKQYAFEAGVNPKIALFQYIKK</sequence>
<dbReference type="InterPro" id="IPR015943">
    <property type="entry name" value="WD40/YVTN_repeat-like_dom_sf"/>
</dbReference>
<dbReference type="RefSeq" id="WP_013632519.1">
    <property type="nucleotide sequence ID" value="NC_015177.1"/>
</dbReference>
<dbReference type="AlphaFoldDB" id="F0S575"/>
<reference evidence="2" key="2">
    <citation type="submission" date="2011-02" db="EMBL/GenBank/DDBJ databases">
        <title>The complete genome of Pedobacter saltans DSM 12145.</title>
        <authorList>
            <consortium name="US DOE Joint Genome Institute (JGI-PGF)"/>
            <person name="Lucas S."/>
            <person name="Copeland A."/>
            <person name="Lapidus A."/>
            <person name="Bruce D."/>
            <person name="Goodwin L."/>
            <person name="Pitluck S."/>
            <person name="Kyrpides N."/>
            <person name="Mavromatis K."/>
            <person name="Pagani I."/>
            <person name="Ivanova N."/>
            <person name="Ovchinnikova G."/>
            <person name="Lu M."/>
            <person name="Detter J.C."/>
            <person name="Han C."/>
            <person name="Land M."/>
            <person name="Hauser L."/>
            <person name="Markowitz V."/>
            <person name="Cheng J.-F."/>
            <person name="Hugenholtz P."/>
            <person name="Woyke T."/>
            <person name="Wu D."/>
            <person name="Tindall B."/>
            <person name="Pomrenke H.G."/>
            <person name="Brambilla E."/>
            <person name="Klenk H.-P."/>
            <person name="Eisen J.A."/>
        </authorList>
    </citation>
    <scope>NUCLEOTIDE SEQUENCE [LARGE SCALE GENOMIC DNA]</scope>
    <source>
        <strain evidence="2">ATCC 51119 / DSM 12145 / JCM 21818 / LMG 10337 / NBRC 100064 / NCIMB 13643</strain>
    </source>
</reference>
<dbReference type="OrthoDB" id="792648at2"/>
<gene>
    <name evidence="1" type="ordered locus">Pedsa_1458</name>
</gene>
<accession>F0S575</accession>
<dbReference type="STRING" id="762903.Pedsa_1458"/>